<dbReference type="Pfam" id="PF00809">
    <property type="entry name" value="Pterin_bind"/>
    <property type="match status" value="1"/>
</dbReference>
<dbReference type="GO" id="GO:0046654">
    <property type="term" value="P:tetrahydrofolate biosynthetic process"/>
    <property type="evidence" value="ECO:0007669"/>
    <property type="project" value="UniProtKB-UniPathway"/>
</dbReference>
<gene>
    <name evidence="4" type="ORF">ATJ78_1741</name>
</gene>
<comment type="function">
    <text evidence="2">Catalyzes the condensation of para-aminobenzoate (pABA) with 6-hydroxymethyl-7,8-dihydropterin diphosphate (DHPt-PP) to form 7,8-dihydropteroate (H2Pte), the immediate precursor of folate derivatives.</text>
</comment>
<feature type="domain" description="Pterin-binding" evidence="3">
    <location>
        <begin position="39"/>
        <end position="290"/>
    </location>
</feature>
<comment type="cofactor">
    <cofactor evidence="2">
        <name>Mg(2+)</name>
        <dbReference type="ChEBI" id="CHEBI:18420"/>
    </cofactor>
</comment>
<dbReference type="UniPathway" id="UPA00077">
    <property type="reaction ID" value="UER00156"/>
</dbReference>
<proteinExistence type="inferred from homology"/>
<dbReference type="PANTHER" id="PTHR20941:SF8">
    <property type="entry name" value="INACTIVE DIHYDROPTEROATE SYNTHASE 2"/>
    <property type="match status" value="1"/>
</dbReference>
<comment type="caution">
    <text evidence="4">The sequence shown here is derived from an EMBL/GenBank/DDBJ whole genome shotgun (WGS) entry which is preliminary data.</text>
</comment>
<dbReference type="PANTHER" id="PTHR20941">
    <property type="entry name" value="FOLATE SYNTHESIS PROTEINS"/>
    <property type="match status" value="1"/>
</dbReference>
<dbReference type="PROSITE" id="PS00792">
    <property type="entry name" value="DHPS_1"/>
    <property type="match status" value="1"/>
</dbReference>
<dbReference type="PROSITE" id="PS50972">
    <property type="entry name" value="PTERIN_BINDING"/>
    <property type="match status" value="1"/>
</dbReference>
<dbReference type="InterPro" id="IPR000489">
    <property type="entry name" value="Pterin-binding_dom"/>
</dbReference>
<evidence type="ECO:0000256" key="1">
    <source>
        <dbReference type="ARBA" id="ARBA00009503"/>
    </source>
</evidence>
<evidence type="ECO:0000313" key="5">
    <source>
        <dbReference type="Proteomes" id="UP000221369"/>
    </source>
</evidence>
<keyword evidence="2" id="KW-0479">Metal-binding</keyword>
<evidence type="ECO:0000259" key="3">
    <source>
        <dbReference type="PROSITE" id="PS50972"/>
    </source>
</evidence>
<organism evidence="4 5">
    <name type="scientific">Paramicrobacterium agarici</name>
    <dbReference type="NCBI Taxonomy" id="630514"/>
    <lineage>
        <taxon>Bacteria</taxon>
        <taxon>Bacillati</taxon>
        <taxon>Actinomycetota</taxon>
        <taxon>Actinomycetes</taxon>
        <taxon>Micrococcales</taxon>
        <taxon>Microbacteriaceae</taxon>
        <taxon>Paramicrobacterium</taxon>
    </lineage>
</organism>
<comment type="pathway">
    <text evidence="2">Cofactor biosynthesis; tetrahydrofolate biosynthesis; 7,8-dihydrofolate from 2-amino-4-hydroxy-6-hydroxymethyl-7,8-dihydropteridine diphosphate and 4-aminobenzoate: step 1/2.</text>
</comment>
<protein>
    <recommendedName>
        <fullName evidence="2">Dihydropteroate synthase</fullName>
        <shortName evidence="2">DHPS</shortName>
        <ecNumber evidence="2">2.5.1.15</ecNumber>
    </recommendedName>
    <alternativeName>
        <fullName evidence="2">Dihydropteroate pyrophosphorylase</fullName>
    </alternativeName>
</protein>
<keyword evidence="2" id="KW-0289">Folate biosynthesis</keyword>
<accession>A0A2A9DWS6</accession>
<keyword evidence="5" id="KW-1185">Reference proteome</keyword>
<dbReference type="GO" id="GO:0046872">
    <property type="term" value="F:metal ion binding"/>
    <property type="evidence" value="ECO:0007669"/>
    <property type="project" value="UniProtKB-KW"/>
</dbReference>
<reference evidence="4 5" key="1">
    <citation type="submission" date="2017-10" db="EMBL/GenBank/DDBJ databases">
        <title>Sequencing the genomes of 1000 actinobacteria strains.</title>
        <authorList>
            <person name="Klenk H.-P."/>
        </authorList>
    </citation>
    <scope>NUCLEOTIDE SEQUENCE [LARGE SCALE GENOMIC DNA]</scope>
    <source>
        <strain evidence="4 5">DSM 21798</strain>
    </source>
</reference>
<name>A0A2A9DWS6_9MICO</name>
<dbReference type="GO" id="GO:0046656">
    <property type="term" value="P:folic acid biosynthetic process"/>
    <property type="evidence" value="ECO:0007669"/>
    <property type="project" value="UniProtKB-KW"/>
</dbReference>
<dbReference type="GO" id="GO:0005829">
    <property type="term" value="C:cytosol"/>
    <property type="evidence" value="ECO:0007669"/>
    <property type="project" value="TreeGrafter"/>
</dbReference>
<dbReference type="EC" id="2.5.1.15" evidence="2"/>
<dbReference type="AlphaFoldDB" id="A0A2A9DWS6"/>
<dbReference type="GO" id="GO:0004156">
    <property type="term" value="F:dihydropteroate synthase activity"/>
    <property type="evidence" value="ECO:0007669"/>
    <property type="project" value="UniProtKB-EC"/>
</dbReference>
<dbReference type="SUPFAM" id="SSF51717">
    <property type="entry name" value="Dihydropteroate synthetase-like"/>
    <property type="match status" value="1"/>
</dbReference>
<dbReference type="InterPro" id="IPR006390">
    <property type="entry name" value="DHP_synth_dom"/>
</dbReference>
<dbReference type="Proteomes" id="UP000221369">
    <property type="component" value="Unassembled WGS sequence"/>
</dbReference>
<dbReference type="OrthoDB" id="9811744at2"/>
<dbReference type="InterPro" id="IPR011005">
    <property type="entry name" value="Dihydropteroate_synth-like_sf"/>
</dbReference>
<keyword evidence="2" id="KW-0460">Magnesium</keyword>
<evidence type="ECO:0000313" key="4">
    <source>
        <dbReference type="EMBL" id="PFG30801.1"/>
    </source>
</evidence>
<dbReference type="Gene3D" id="3.20.20.20">
    <property type="entry name" value="Dihydropteroate synthase-like"/>
    <property type="match status" value="1"/>
</dbReference>
<dbReference type="InterPro" id="IPR045031">
    <property type="entry name" value="DHP_synth-like"/>
</dbReference>
<dbReference type="CDD" id="cd00739">
    <property type="entry name" value="DHPS"/>
    <property type="match status" value="1"/>
</dbReference>
<dbReference type="EMBL" id="PDJE01000001">
    <property type="protein sequence ID" value="PFG30801.1"/>
    <property type="molecule type" value="Genomic_DNA"/>
</dbReference>
<dbReference type="NCBIfam" id="TIGR01496">
    <property type="entry name" value="DHPS"/>
    <property type="match status" value="1"/>
</dbReference>
<comment type="similarity">
    <text evidence="1 2">Belongs to the DHPS family.</text>
</comment>
<evidence type="ECO:0000256" key="2">
    <source>
        <dbReference type="RuleBase" id="RU361205"/>
    </source>
</evidence>
<keyword evidence="2" id="KW-0808">Transferase</keyword>
<sequence>MRHDGDMTEPSRHDLPELPTIAAAVRQIGARRFDFSREVAVMAVVNRTPDSFYDRGRTFALDSAVTACLDAASSGADWVDIGGAPFAPGPEIPADEESDRVVPVVEAVRAASDIVISVDTFRADVARRSILAGADIINDTTGLADPELARVVADSDASIVITHSLAAPRTPLASPTYRDVSIEVAEFLERRVERALGAGIPEERIIVDPGHDLNKNTLHSLELTRRLGPIVDLGYPTLVAVSNKDFIGESLDADRGDRVEGSLVAAALCIAQGARIVRMHNVRESVAAVRMAEAILGMRQPAYLRHNMGERND</sequence>